<dbReference type="InterPro" id="IPR011604">
    <property type="entry name" value="PDDEXK-like_dom_sf"/>
</dbReference>
<sequence length="380" mass="43598">MAKKLKNTPFIVVLEDTEAIPHEEWLRERKLAVCGSDYPAIVGLSGFKTAIDIYEDKIDPHAVKSEITLEEKYRFDIGHALEPVILETIATEIGARPIRDKRMVESTLYPYMRVDIDGLFQMMEDRVVCGQLFKKGELILFEGKTCSYSKYMAYKEAAGNDHIAQSKFGMLVRGLKHCIIGYSCGGNSLQRDLVYHVCELTKEDQETIPLVVREFWEEHVLKQVPPTEALGPYASEFKKALIRHYRKNAINDCQVFQFPAHAAEVFRQSLSIREEISQMNAELKRKEAERDNVELPLIAMLGNQYQSGVLESVYRSYNAGFSKTERRTITSDNMERLQKEQPEMYNQLVEGGFITTSISNTFTVRSKQKKSRTQKQKRGV</sequence>
<evidence type="ECO:0000313" key="4">
    <source>
        <dbReference type="Proteomes" id="UP000462501"/>
    </source>
</evidence>
<protein>
    <recommendedName>
        <fullName evidence="2">YqaJ viral recombinase domain-containing protein</fullName>
    </recommendedName>
</protein>
<dbReference type="InterPro" id="IPR019080">
    <property type="entry name" value="YqaJ_viral_recombinase"/>
</dbReference>
<reference evidence="3 4" key="1">
    <citation type="submission" date="2019-06" db="EMBL/GenBank/DDBJ databases">
        <title>Draft genome sequences of 15 bacterial species constituting the stable defined intestinal microbiota of the GM15 gnotobiotic mouse model.</title>
        <authorList>
            <person name="Elie C."/>
            <person name="Mathieu A."/>
            <person name="Saliou A."/>
            <person name="Darnaud M."/>
            <person name="Leulier F."/>
            <person name="Tamellini A."/>
        </authorList>
    </citation>
    <scope>NUCLEOTIDE SEQUENCE [LARGE SCALE GENOMIC DNA]</scope>
    <source>
        <strain evidence="3 4">JM4-15</strain>
    </source>
</reference>
<dbReference type="InterPro" id="IPR011335">
    <property type="entry name" value="Restrct_endonuc-II-like"/>
</dbReference>
<dbReference type="AlphaFoldDB" id="A0A845ST63"/>
<dbReference type="Gene3D" id="3.90.320.10">
    <property type="match status" value="1"/>
</dbReference>
<dbReference type="Proteomes" id="UP000462501">
    <property type="component" value="Unassembled WGS sequence"/>
</dbReference>
<evidence type="ECO:0000313" key="3">
    <source>
        <dbReference type="EMBL" id="NDO37753.1"/>
    </source>
</evidence>
<gene>
    <name evidence="3" type="ORF">FMM72_00570</name>
</gene>
<keyword evidence="1" id="KW-0378">Hydrolase</keyword>
<organism evidence="3 4">
    <name type="scientific">Anaerotruncus colihominis</name>
    <dbReference type="NCBI Taxonomy" id="169435"/>
    <lineage>
        <taxon>Bacteria</taxon>
        <taxon>Bacillati</taxon>
        <taxon>Bacillota</taxon>
        <taxon>Clostridia</taxon>
        <taxon>Eubacteriales</taxon>
        <taxon>Oscillospiraceae</taxon>
        <taxon>Anaerotruncus</taxon>
    </lineage>
</organism>
<proteinExistence type="predicted"/>
<accession>A0A845ST63</accession>
<dbReference type="Pfam" id="PF09588">
    <property type="entry name" value="YqaJ"/>
    <property type="match status" value="1"/>
</dbReference>
<feature type="domain" description="YqaJ viral recombinase" evidence="2">
    <location>
        <begin position="24"/>
        <end position="157"/>
    </location>
</feature>
<evidence type="ECO:0000256" key="1">
    <source>
        <dbReference type="ARBA" id="ARBA00022801"/>
    </source>
</evidence>
<dbReference type="GO" id="GO:0016787">
    <property type="term" value="F:hydrolase activity"/>
    <property type="evidence" value="ECO:0007669"/>
    <property type="project" value="UniProtKB-KW"/>
</dbReference>
<evidence type="ECO:0000259" key="2">
    <source>
        <dbReference type="Pfam" id="PF09588"/>
    </source>
</evidence>
<comment type="caution">
    <text evidence="3">The sequence shown here is derived from an EMBL/GenBank/DDBJ whole genome shotgun (WGS) entry which is preliminary data.</text>
</comment>
<dbReference type="RefSeq" id="WP_162220235.1">
    <property type="nucleotide sequence ID" value="NZ_VIQT01000002.1"/>
</dbReference>
<dbReference type="EMBL" id="VIQT01000002">
    <property type="protein sequence ID" value="NDO37753.1"/>
    <property type="molecule type" value="Genomic_DNA"/>
</dbReference>
<name>A0A845ST63_9FIRM</name>
<dbReference type="SUPFAM" id="SSF52980">
    <property type="entry name" value="Restriction endonuclease-like"/>
    <property type="match status" value="1"/>
</dbReference>